<sequence>MEEECEKESGSKRKAGDTEGQKYNQTVANRALVGRAFLVNARKLLSISSLSSEDDTLVFQTDACLGLQLLCLLLESCATQQTADDILLPAFQSVWGWVLKLNAENGQEIDKRTRQMFIKFVLTLMVYDVRKFFLLLEEQGATGPVLNFVLENVTLIKTYENTPKGTPMI</sequence>
<gene>
    <name evidence="2" type="ORF">TGPRC2_423100</name>
</gene>
<accession>A0A151HQQ1</accession>
<comment type="caution">
    <text evidence="2">The sequence shown here is derived from an EMBL/GenBank/DDBJ whole genome shotgun (WGS) entry which is preliminary data.</text>
</comment>
<evidence type="ECO:0000256" key="1">
    <source>
        <dbReference type="SAM" id="MobiDB-lite"/>
    </source>
</evidence>
<reference evidence="3" key="1">
    <citation type="submission" date="2016-03" db="EMBL/GenBank/DDBJ databases">
        <authorList>
            <person name="Sibley D."/>
            <person name="Venepally P."/>
            <person name="Karamycheva S."/>
            <person name="Hadjithomas M."/>
            <person name="Khan A."/>
            <person name="Brunk B."/>
            <person name="Roos D."/>
            <person name="Caler E."/>
            <person name="Lorenzi H."/>
        </authorList>
    </citation>
    <scope>NUCLEOTIDE SEQUENCE [LARGE SCALE GENOMIC DNA]</scope>
    <source>
        <strain evidence="3">TgCatPRC2</strain>
    </source>
</reference>
<evidence type="ECO:0000313" key="3">
    <source>
        <dbReference type="Proteomes" id="UP000075225"/>
    </source>
</evidence>
<name>A0A151HQQ1_TOXGO</name>
<dbReference type="Proteomes" id="UP000075225">
    <property type="component" value="Unassembled WGS sequence"/>
</dbReference>
<evidence type="ECO:0000313" key="2">
    <source>
        <dbReference type="EMBL" id="KYK71672.1"/>
    </source>
</evidence>
<feature type="compositionally biased region" description="Basic and acidic residues" evidence="1">
    <location>
        <begin position="7"/>
        <end position="20"/>
    </location>
</feature>
<dbReference type="AlphaFoldDB" id="A0A151HQQ1"/>
<dbReference type="EMBL" id="AHZP02000162">
    <property type="protein sequence ID" value="KYK71672.1"/>
    <property type="molecule type" value="Genomic_DNA"/>
</dbReference>
<dbReference type="VEuPathDB" id="ToxoDB:TGPRC2_423100"/>
<organism evidence="2 3">
    <name type="scientific">Toxoplasma gondii TgCatPRC2</name>
    <dbReference type="NCBI Taxonomy" id="1130821"/>
    <lineage>
        <taxon>Eukaryota</taxon>
        <taxon>Sar</taxon>
        <taxon>Alveolata</taxon>
        <taxon>Apicomplexa</taxon>
        <taxon>Conoidasida</taxon>
        <taxon>Coccidia</taxon>
        <taxon>Eucoccidiorida</taxon>
        <taxon>Eimeriorina</taxon>
        <taxon>Sarcocystidae</taxon>
        <taxon>Toxoplasma</taxon>
    </lineage>
</organism>
<proteinExistence type="predicted"/>
<protein>
    <submittedName>
        <fullName evidence="2">Putative importin-beta amine-terminal domain protein</fullName>
    </submittedName>
</protein>
<feature type="region of interest" description="Disordered" evidence="1">
    <location>
        <begin position="1"/>
        <end position="20"/>
    </location>
</feature>